<dbReference type="SUPFAM" id="SSF47384">
    <property type="entry name" value="Homodimeric domain of signal transducing histidine kinase"/>
    <property type="match status" value="1"/>
</dbReference>
<feature type="domain" description="Histidine kinase" evidence="5">
    <location>
        <begin position="69"/>
        <end position="314"/>
    </location>
</feature>
<dbReference type="CDD" id="cd00082">
    <property type="entry name" value="HisKA"/>
    <property type="match status" value="1"/>
</dbReference>
<dbReference type="InterPro" id="IPR004358">
    <property type="entry name" value="Sig_transdc_His_kin-like_C"/>
</dbReference>
<dbReference type="PANTHER" id="PTHR43065">
    <property type="entry name" value="SENSOR HISTIDINE KINASE"/>
    <property type="match status" value="1"/>
</dbReference>
<keyword evidence="3" id="KW-0597">Phosphoprotein</keyword>
<dbReference type="SUPFAM" id="SSF55874">
    <property type="entry name" value="ATPase domain of HSP90 chaperone/DNA topoisomerase II/histidine kinase"/>
    <property type="match status" value="1"/>
</dbReference>
<dbReference type="Gene3D" id="3.30.565.10">
    <property type="entry name" value="Histidine kinase-like ATPase, C-terminal domain"/>
    <property type="match status" value="1"/>
</dbReference>
<dbReference type="EC" id="2.7.13.3" evidence="2"/>
<dbReference type="GO" id="GO:0016301">
    <property type="term" value="F:kinase activity"/>
    <property type="evidence" value="ECO:0007669"/>
    <property type="project" value="UniProtKB-KW"/>
</dbReference>
<dbReference type="InterPro" id="IPR036097">
    <property type="entry name" value="HisK_dim/P_sf"/>
</dbReference>
<evidence type="ECO:0000259" key="5">
    <source>
        <dbReference type="PROSITE" id="PS50109"/>
    </source>
</evidence>
<keyword evidence="6" id="KW-0808">Transferase</keyword>
<dbReference type="Proteomes" id="UP001589628">
    <property type="component" value="Unassembled WGS sequence"/>
</dbReference>
<evidence type="ECO:0000313" key="6">
    <source>
        <dbReference type="EMBL" id="MFB9887418.1"/>
    </source>
</evidence>
<dbReference type="Gene3D" id="1.10.287.130">
    <property type="match status" value="1"/>
</dbReference>
<dbReference type="EMBL" id="JBHLZN010000004">
    <property type="protein sequence ID" value="MFB9887418.1"/>
    <property type="molecule type" value="Genomic_DNA"/>
</dbReference>
<gene>
    <name evidence="6" type="ORF">ACFFLH_13435</name>
</gene>
<comment type="caution">
    <text evidence="6">The sequence shown here is derived from an EMBL/GenBank/DDBJ whole genome shotgun (WGS) entry which is preliminary data.</text>
</comment>
<feature type="coiled-coil region" evidence="4">
    <location>
        <begin position="12"/>
        <end position="50"/>
    </location>
</feature>
<dbReference type="SMART" id="SM00387">
    <property type="entry name" value="HATPase_c"/>
    <property type="match status" value="1"/>
</dbReference>
<keyword evidence="4" id="KW-0175">Coiled coil</keyword>
<evidence type="ECO:0000256" key="4">
    <source>
        <dbReference type="SAM" id="Coils"/>
    </source>
</evidence>
<evidence type="ECO:0000313" key="7">
    <source>
        <dbReference type="Proteomes" id="UP001589628"/>
    </source>
</evidence>
<dbReference type="InterPro" id="IPR003661">
    <property type="entry name" value="HisK_dim/P_dom"/>
</dbReference>
<dbReference type="PRINTS" id="PR00344">
    <property type="entry name" value="BCTRLSENSOR"/>
</dbReference>
<dbReference type="InterPro" id="IPR003594">
    <property type="entry name" value="HATPase_dom"/>
</dbReference>
<reference evidence="6 7" key="1">
    <citation type="submission" date="2024-09" db="EMBL/GenBank/DDBJ databases">
        <authorList>
            <person name="Sun Q."/>
            <person name="Mori K."/>
        </authorList>
    </citation>
    <scope>NUCLEOTIDE SEQUENCE [LARGE SCALE GENOMIC DNA]</scope>
    <source>
        <strain evidence="6 7">ATCC 51285</strain>
    </source>
</reference>
<dbReference type="PANTHER" id="PTHR43065:SF42">
    <property type="entry name" value="TWO-COMPONENT SENSOR PPRA"/>
    <property type="match status" value="1"/>
</dbReference>
<evidence type="ECO:0000256" key="2">
    <source>
        <dbReference type="ARBA" id="ARBA00012438"/>
    </source>
</evidence>
<organism evidence="6 7">
    <name type="scientific">Balneatrix alpica</name>
    <dbReference type="NCBI Taxonomy" id="75684"/>
    <lineage>
        <taxon>Bacteria</taxon>
        <taxon>Pseudomonadati</taxon>
        <taxon>Pseudomonadota</taxon>
        <taxon>Gammaproteobacteria</taxon>
        <taxon>Oceanospirillales</taxon>
        <taxon>Balneatrichaceae</taxon>
        <taxon>Balneatrix</taxon>
    </lineage>
</organism>
<comment type="catalytic activity">
    <reaction evidence="1">
        <text>ATP + protein L-histidine = ADP + protein N-phospho-L-histidine.</text>
        <dbReference type="EC" id="2.7.13.3"/>
    </reaction>
</comment>
<name>A0ABV5ZDR6_9GAMM</name>
<dbReference type="RefSeq" id="WP_027314029.1">
    <property type="nucleotide sequence ID" value="NZ_JBHLZN010000004.1"/>
</dbReference>
<keyword evidence="7" id="KW-1185">Reference proteome</keyword>
<keyword evidence="6" id="KW-0418">Kinase</keyword>
<dbReference type="SMART" id="SM00388">
    <property type="entry name" value="HisKA"/>
    <property type="match status" value="1"/>
</dbReference>
<evidence type="ECO:0000256" key="1">
    <source>
        <dbReference type="ARBA" id="ARBA00000085"/>
    </source>
</evidence>
<accession>A0ABV5ZDR6</accession>
<dbReference type="Pfam" id="PF02518">
    <property type="entry name" value="HATPase_c"/>
    <property type="match status" value="1"/>
</dbReference>
<protein>
    <recommendedName>
        <fullName evidence="2">histidine kinase</fullName>
        <ecNumber evidence="2">2.7.13.3</ecNumber>
    </recommendedName>
</protein>
<evidence type="ECO:0000256" key="3">
    <source>
        <dbReference type="ARBA" id="ARBA00022553"/>
    </source>
</evidence>
<sequence>MTDHTEAYLSAYKREKKARLEAERLLEEKVRELADKEEELQECYERLRTQQHIMFKNEKLSNLGLISAGIAHEINNPIAFVISNLQTLNRYLDTYQSFYQFLKLKVREHPTAIPVGEVREHMQQHDLDFINADIADLLPETLKGATRIHELVQSFNRFSKANQQKVTEYNLNSSIQSTISMIKTQTKERVNFVLELEELPPIKGNPHELEQAILNLVLNAVYATELVQEPCIRIHTSEANGWIQVQIADNGEGMSEGIMQRLFTPFFTTKPVGQGTGMGLAIVQGIMRKLGGDVLVESRLGQGSTFTLRLPYSLN</sequence>
<dbReference type="PROSITE" id="PS50109">
    <property type="entry name" value="HIS_KIN"/>
    <property type="match status" value="1"/>
</dbReference>
<dbReference type="InterPro" id="IPR005467">
    <property type="entry name" value="His_kinase_dom"/>
</dbReference>
<dbReference type="InterPro" id="IPR036890">
    <property type="entry name" value="HATPase_C_sf"/>
</dbReference>
<proteinExistence type="predicted"/>